<dbReference type="PANTHER" id="PTHR46082:SF6">
    <property type="entry name" value="AAA+ ATPASE DOMAIN-CONTAINING PROTEIN-RELATED"/>
    <property type="match status" value="1"/>
</dbReference>
<sequence>LYWCQGRAREAEVIFLEALSEVENTSGLDHPNTLTAVNHLAPVLQDQGRYEASEVMNRRALAGYEKCFESDHPNTLMAVNNLAVVLREQGRYEE</sequence>
<dbReference type="Pfam" id="PF13424">
    <property type="entry name" value="TPR_12"/>
    <property type="match status" value="1"/>
</dbReference>
<organism evidence="1 2">
    <name type="scientific">Tuber aestivum</name>
    <name type="common">summer truffle</name>
    <dbReference type="NCBI Taxonomy" id="59557"/>
    <lineage>
        <taxon>Eukaryota</taxon>
        <taxon>Fungi</taxon>
        <taxon>Dikarya</taxon>
        <taxon>Ascomycota</taxon>
        <taxon>Pezizomycotina</taxon>
        <taxon>Pezizomycetes</taxon>
        <taxon>Pezizales</taxon>
        <taxon>Tuberaceae</taxon>
        <taxon>Tuber</taxon>
    </lineage>
</organism>
<dbReference type="PANTHER" id="PTHR46082">
    <property type="entry name" value="ATP/GTP-BINDING PROTEIN-RELATED"/>
    <property type="match status" value="1"/>
</dbReference>
<dbReference type="AlphaFoldDB" id="A0A292Q1V2"/>
<proteinExistence type="predicted"/>
<keyword evidence="2" id="KW-1185">Reference proteome</keyword>
<name>A0A292Q1V2_9PEZI</name>
<dbReference type="EMBL" id="LN890973">
    <property type="protein sequence ID" value="CUS13404.1"/>
    <property type="molecule type" value="Genomic_DNA"/>
</dbReference>
<dbReference type="Gene3D" id="1.25.40.10">
    <property type="entry name" value="Tetratricopeptide repeat domain"/>
    <property type="match status" value="1"/>
</dbReference>
<feature type="non-terminal residue" evidence="1">
    <location>
        <position position="94"/>
    </location>
</feature>
<gene>
    <name evidence="1" type="ORF">GSTUAT00002503001</name>
</gene>
<protein>
    <recommendedName>
        <fullName evidence="3">Kinesin light chain</fullName>
    </recommendedName>
</protein>
<evidence type="ECO:0000313" key="1">
    <source>
        <dbReference type="EMBL" id="CUS13404.1"/>
    </source>
</evidence>
<dbReference type="SUPFAM" id="SSF48452">
    <property type="entry name" value="TPR-like"/>
    <property type="match status" value="1"/>
</dbReference>
<dbReference type="InterPro" id="IPR053137">
    <property type="entry name" value="NLR-like"/>
</dbReference>
<accession>A0A292Q1V2</accession>
<reference evidence="1" key="1">
    <citation type="submission" date="2015-10" db="EMBL/GenBank/DDBJ databases">
        <authorList>
            <person name="Regsiter A."/>
            <person name="william w."/>
        </authorList>
    </citation>
    <scope>NUCLEOTIDE SEQUENCE</scope>
    <source>
        <strain evidence="1">Montdore</strain>
    </source>
</reference>
<dbReference type="Pfam" id="PF13374">
    <property type="entry name" value="TPR_10"/>
    <property type="match status" value="1"/>
</dbReference>
<feature type="non-terminal residue" evidence="1">
    <location>
        <position position="1"/>
    </location>
</feature>
<dbReference type="InterPro" id="IPR011990">
    <property type="entry name" value="TPR-like_helical_dom_sf"/>
</dbReference>
<evidence type="ECO:0000313" key="2">
    <source>
        <dbReference type="Proteomes" id="UP001412239"/>
    </source>
</evidence>
<dbReference type="Proteomes" id="UP001412239">
    <property type="component" value="Unassembled WGS sequence"/>
</dbReference>
<evidence type="ECO:0008006" key="3">
    <source>
        <dbReference type="Google" id="ProtNLM"/>
    </source>
</evidence>